<accession>A0A1Y0E914</accession>
<gene>
    <name evidence="7" type="primary">gbsB</name>
    <name evidence="7" type="ORF">LOKVESSMR4R_00761</name>
</gene>
<dbReference type="AlphaFoldDB" id="A0A1Y0E914"/>
<dbReference type="Gene3D" id="3.40.50.1970">
    <property type="match status" value="1"/>
</dbReference>
<keyword evidence="3 7" id="KW-0560">Oxidoreductase</keyword>
<reference evidence="7 8" key="1">
    <citation type="submission" date="2017-05" db="EMBL/GenBank/DDBJ databases">
        <title>Genome Sequence of Loktanella vestfoldensis Strain SMR4r Isolated from a Culture of the Diatom Skeletonema marinoi.</title>
        <authorList>
            <person name="Topel M."/>
            <person name="Pinder M.I.M."/>
            <person name="Johansson O.N."/>
            <person name="Kourtchenko O."/>
            <person name="Godhe A."/>
            <person name="Clarke A.K."/>
        </authorList>
    </citation>
    <scope>NUCLEOTIDE SEQUENCE [LARGE SCALE GENOMIC DNA]</scope>
    <source>
        <strain evidence="7 8">SMR4r</strain>
    </source>
</reference>
<comment type="similarity">
    <text evidence="2">Belongs to the iron-containing alcohol dehydrogenase family.</text>
</comment>
<dbReference type="SUPFAM" id="SSF56796">
    <property type="entry name" value="Dehydroquinate synthase-like"/>
    <property type="match status" value="1"/>
</dbReference>
<evidence type="ECO:0000256" key="1">
    <source>
        <dbReference type="ARBA" id="ARBA00001962"/>
    </source>
</evidence>
<proteinExistence type="inferred from homology"/>
<keyword evidence="8" id="KW-1185">Reference proteome</keyword>
<dbReference type="Pfam" id="PF00465">
    <property type="entry name" value="Fe-ADH"/>
    <property type="match status" value="1"/>
</dbReference>
<evidence type="ECO:0000259" key="5">
    <source>
        <dbReference type="Pfam" id="PF00465"/>
    </source>
</evidence>
<dbReference type="GO" id="GO:0004022">
    <property type="term" value="F:alcohol dehydrogenase (NAD+) activity"/>
    <property type="evidence" value="ECO:0007669"/>
    <property type="project" value="UniProtKB-EC"/>
</dbReference>
<dbReference type="InterPro" id="IPR039697">
    <property type="entry name" value="Alcohol_dehydrogenase_Fe"/>
</dbReference>
<dbReference type="PROSITE" id="PS00913">
    <property type="entry name" value="ADH_IRON_1"/>
    <property type="match status" value="1"/>
</dbReference>
<evidence type="ECO:0000259" key="6">
    <source>
        <dbReference type="Pfam" id="PF25137"/>
    </source>
</evidence>
<keyword evidence="4" id="KW-0520">NAD</keyword>
<protein>
    <submittedName>
        <fullName evidence="7">Alcohol dehydrogenase</fullName>
        <ecNumber evidence="7">1.1.1.1</ecNumber>
    </submittedName>
</protein>
<dbReference type="KEGG" id="lvs:LOKVESSMR4R_00761"/>
<sequence length="372" mass="38096">MIAPFGFATAGTIRFGRGVLAEALPFAAAFARVLLVRSASVAAADGLAQDLRQTCAVLDLTVKGEPDLPAITAHLVTARPFGPDLVIAIGGGAVIDYGKALAALIPAPHDALRYLEVVGEGQPLDMPPLPLIAIPTTAGTGTEVTRNAVIGVPEAGRKVSLRDPRLYPTLALVDPALCLSCPKAVTLASGLDAITQVIEPFTSARANPVTDALCRDAIPRGLAALHRIMDHGDASAWDDMALTSVCGGLALANAGLGAVHGFAGVIGGRTGAAHGAICGTLLVPVLQANLAAAPPDAARRIGWVITKIADEFGSLSDFDTWTRDHGLPYLTALGLSADSHDAIAQEAKAASSYKANPVDLDMAALRDILARG</sequence>
<dbReference type="InterPro" id="IPR001670">
    <property type="entry name" value="ADH_Fe/GldA"/>
</dbReference>
<comment type="cofactor">
    <cofactor evidence="1">
        <name>Fe cation</name>
        <dbReference type="ChEBI" id="CHEBI:24875"/>
    </cofactor>
</comment>
<dbReference type="EMBL" id="CP021431">
    <property type="protein sequence ID" value="ARU00094.1"/>
    <property type="molecule type" value="Genomic_DNA"/>
</dbReference>
<dbReference type="RefSeq" id="WP_087206368.1">
    <property type="nucleotide sequence ID" value="NZ_CP021431.1"/>
</dbReference>
<dbReference type="CDD" id="cd08183">
    <property type="entry name" value="Fe-ADH-like"/>
    <property type="match status" value="1"/>
</dbReference>
<feature type="domain" description="Fe-containing alcohol dehydrogenase-like C-terminal" evidence="6">
    <location>
        <begin position="186"/>
        <end position="369"/>
    </location>
</feature>
<name>A0A1Y0E914_9RHOB</name>
<feature type="domain" description="Alcohol dehydrogenase iron-type/glycerol dehydrogenase GldA" evidence="5">
    <location>
        <begin position="12"/>
        <end position="175"/>
    </location>
</feature>
<dbReference type="InterPro" id="IPR056798">
    <property type="entry name" value="ADH_Fe_C"/>
</dbReference>
<dbReference type="Gene3D" id="1.20.1090.10">
    <property type="entry name" value="Dehydroquinate synthase-like - alpha domain"/>
    <property type="match status" value="1"/>
</dbReference>
<dbReference type="Pfam" id="PF25137">
    <property type="entry name" value="ADH_Fe_C"/>
    <property type="match status" value="1"/>
</dbReference>
<dbReference type="PANTHER" id="PTHR11496">
    <property type="entry name" value="ALCOHOL DEHYDROGENASE"/>
    <property type="match status" value="1"/>
</dbReference>
<dbReference type="EC" id="1.1.1.1" evidence="7"/>
<organism evidence="7 8">
    <name type="scientific">Yoonia vestfoldensis</name>
    <dbReference type="NCBI Taxonomy" id="245188"/>
    <lineage>
        <taxon>Bacteria</taxon>
        <taxon>Pseudomonadati</taxon>
        <taxon>Pseudomonadota</taxon>
        <taxon>Alphaproteobacteria</taxon>
        <taxon>Rhodobacterales</taxon>
        <taxon>Paracoccaceae</taxon>
        <taxon>Yoonia</taxon>
    </lineage>
</organism>
<evidence type="ECO:0000313" key="7">
    <source>
        <dbReference type="EMBL" id="ARU00094.1"/>
    </source>
</evidence>
<dbReference type="OrthoDB" id="9815791at2"/>
<evidence type="ECO:0000256" key="4">
    <source>
        <dbReference type="ARBA" id="ARBA00023027"/>
    </source>
</evidence>
<evidence type="ECO:0000256" key="2">
    <source>
        <dbReference type="ARBA" id="ARBA00007358"/>
    </source>
</evidence>
<dbReference type="STRING" id="1122181.GCA_000382265_02773"/>
<dbReference type="InterPro" id="IPR018211">
    <property type="entry name" value="ADH_Fe_CS"/>
</dbReference>
<evidence type="ECO:0000256" key="3">
    <source>
        <dbReference type="ARBA" id="ARBA00023002"/>
    </source>
</evidence>
<dbReference type="PANTHER" id="PTHR11496:SF102">
    <property type="entry name" value="ALCOHOL DEHYDROGENASE 4"/>
    <property type="match status" value="1"/>
</dbReference>
<dbReference type="Proteomes" id="UP000195273">
    <property type="component" value="Chromosome"/>
</dbReference>
<evidence type="ECO:0000313" key="8">
    <source>
        <dbReference type="Proteomes" id="UP000195273"/>
    </source>
</evidence>
<dbReference type="GO" id="GO:0046872">
    <property type="term" value="F:metal ion binding"/>
    <property type="evidence" value="ECO:0007669"/>
    <property type="project" value="InterPro"/>
</dbReference>